<keyword evidence="7" id="KW-1185">Reference proteome</keyword>
<protein>
    <recommendedName>
        <fullName evidence="2">Inclusion body clearance protein IML2</fullName>
    </recommendedName>
    <alternativeName>
        <fullName evidence="3">Inclusion body clearance protein iml2</fullName>
    </alternativeName>
</protein>
<dbReference type="PANTHER" id="PTHR31859:SF1">
    <property type="entry name" value="TETRATRICOPEPTIDE REPEAT PROTEIN 39C"/>
    <property type="match status" value="1"/>
</dbReference>
<dbReference type="Pfam" id="PF10300">
    <property type="entry name" value="Iml2-TPR_39"/>
    <property type="match status" value="1"/>
</dbReference>
<sequence>MPSLRSWFGGGAPAPSSVKDASSRPSTPVVPAATTIHTRHENPDILDAMGAAGLIMNDDIEGAETRLRMRDGASSFHQLGLGLSTFMRSVLGFEKDIMTEATTRLAETETRAWDDMKKAQKEADKTRNGAADAGKIYPPGSEYALVYAEAQLMSAVVGVMHESLTEAVKGFYKLRKAYVSLDGIVAAEDRYLNSIKTGSAVPKAIHPKRPSLLSEKMPGSFDDSEFADITTTGVRQTDEEDEEDFVNVAKDLSGRQTPVATASRPSDPEKATIATLDERLGDLSITAQTDGAAIETRQLTSQQHLDKFGADRTLFTSSTDVFVHSGANMCFGILLVMISMVPPAFSRLLSIIGFQGDRDRGIRMLWQSTKYANINGAMSGLVLLQYYNAYLGGADILPGDEDVKEFTKKSGTGADGVEVVGFPKEECYALLAEMRKRYPNSRLWKIEEARMLANDKKLDEAIAVLSTNQDSKMRQIHALNNFELSMYSIYVMDWPAMHDNFMRCVELNNWSHALYYYNAGCAQVEMYRDAFHRAAAAAEASSPDGNNVDESVKAMAKHKMLAEQYFRKAPTVAGKRRMMARQLPFEVFVCRKVQKWEERAKALGVDLTDAIAVSPAMEMAYLWGGSLRMAPAHLEKARGYLAWERCTVGSPEKLSKIMDEKDEVAVRALTESSLLRELGRGTEALALVEPLVAMDKSAFKGGARDDYCQPAAHYEIAAVSWMEVCDPAAWPETDKEAFRKQKTDECFQALERVSKWESFVLDARFGMRVQAGINTVKWLKAKKNWT</sequence>
<dbReference type="PANTHER" id="PTHR31859">
    <property type="entry name" value="TETRATRICOPEPTIDE REPEAT PROTEIN 39 FAMILY MEMBER"/>
    <property type="match status" value="1"/>
</dbReference>
<reference evidence="6" key="1">
    <citation type="submission" date="2023-06" db="EMBL/GenBank/DDBJ databases">
        <title>Genome-scale phylogeny and comparative genomics of the fungal order Sordariales.</title>
        <authorList>
            <consortium name="Lawrence Berkeley National Laboratory"/>
            <person name="Hensen N."/>
            <person name="Bonometti L."/>
            <person name="Westerberg I."/>
            <person name="Brannstrom I.O."/>
            <person name="Guillou S."/>
            <person name="Cros-Aarteil S."/>
            <person name="Calhoun S."/>
            <person name="Haridas S."/>
            <person name="Kuo A."/>
            <person name="Mondo S."/>
            <person name="Pangilinan J."/>
            <person name="Riley R."/>
            <person name="LaButti K."/>
            <person name="Andreopoulos B."/>
            <person name="Lipzen A."/>
            <person name="Chen C."/>
            <person name="Yanf M."/>
            <person name="Daum C."/>
            <person name="Ng V."/>
            <person name="Clum A."/>
            <person name="Steindorff A."/>
            <person name="Ohm R."/>
            <person name="Martin F."/>
            <person name="Silar P."/>
            <person name="Natvig D."/>
            <person name="Lalanne C."/>
            <person name="Gautier V."/>
            <person name="Ament-velasquez S.L."/>
            <person name="Kruys A."/>
            <person name="Hutchinson M.I."/>
            <person name="Powell A.J."/>
            <person name="Barry K."/>
            <person name="Miller A.N."/>
            <person name="Grigoriev I.V."/>
            <person name="Debuchy R."/>
            <person name="Gladieux P."/>
            <person name="Thoren M.H."/>
            <person name="Johannesson H."/>
        </authorList>
    </citation>
    <scope>NUCLEOTIDE SEQUENCE</scope>
    <source>
        <strain evidence="6">SMH3391-2</strain>
    </source>
</reference>
<evidence type="ECO:0000256" key="5">
    <source>
        <dbReference type="SAM" id="MobiDB-lite"/>
    </source>
</evidence>
<gene>
    <name evidence="6" type="ORF">B0T17DRAFT_485006</name>
</gene>
<name>A0AA39XMG7_9PEZI</name>
<evidence type="ECO:0000256" key="4">
    <source>
        <dbReference type="ARBA" id="ARBA00043897"/>
    </source>
</evidence>
<evidence type="ECO:0000256" key="3">
    <source>
        <dbReference type="ARBA" id="ARBA00019539"/>
    </source>
</evidence>
<dbReference type="Proteomes" id="UP001174934">
    <property type="component" value="Unassembled WGS sequence"/>
</dbReference>
<evidence type="ECO:0000313" key="7">
    <source>
        <dbReference type="Proteomes" id="UP001174934"/>
    </source>
</evidence>
<dbReference type="GO" id="GO:0005829">
    <property type="term" value="C:cytosol"/>
    <property type="evidence" value="ECO:0007669"/>
    <property type="project" value="TreeGrafter"/>
</dbReference>
<dbReference type="GO" id="GO:0005741">
    <property type="term" value="C:mitochondrial outer membrane"/>
    <property type="evidence" value="ECO:0007669"/>
    <property type="project" value="TreeGrafter"/>
</dbReference>
<organism evidence="6 7">
    <name type="scientific">Bombardia bombarda</name>
    <dbReference type="NCBI Taxonomy" id="252184"/>
    <lineage>
        <taxon>Eukaryota</taxon>
        <taxon>Fungi</taxon>
        <taxon>Dikarya</taxon>
        <taxon>Ascomycota</taxon>
        <taxon>Pezizomycotina</taxon>
        <taxon>Sordariomycetes</taxon>
        <taxon>Sordariomycetidae</taxon>
        <taxon>Sordariales</taxon>
        <taxon>Lasiosphaeriaceae</taxon>
        <taxon>Bombardia</taxon>
    </lineage>
</organism>
<evidence type="ECO:0000256" key="2">
    <source>
        <dbReference type="ARBA" id="ARBA00018424"/>
    </source>
</evidence>
<dbReference type="InterPro" id="IPR019412">
    <property type="entry name" value="IML2/TPR_39"/>
</dbReference>
<comment type="subunit">
    <text evidence="1">Interacts with lipid droplet proteins.</text>
</comment>
<comment type="function">
    <text evidence="4">Inclusion body (IB) resident protein that interacts strongly with lipid droplet (LD) proteins. Involved in LD-mediated IB clearing after protein folding stress, probably by enabling access to the IBs of an LD-stored soluble sterol derivative that acts as a chaperone in inclusion clearing.</text>
</comment>
<dbReference type="AlphaFoldDB" id="A0AA39XMG7"/>
<evidence type="ECO:0000313" key="6">
    <source>
        <dbReference type="EMBL" id="KAK0636752.1"/>
    </source>
</evidence>
<dbReference type="GO" id="GO:0005634">
    <property type="term" value="C:nucleus"/>
    <property type="evidence" value="ECO:0007669"/>
    <property type="project" value="TreeGrafter"/>
</dbReference>
<accession>A0AA39XMG7</accession>
<evidence type="ECO:0000256" key="1">
    <source>
        <dbReference type="ARBA" id="ARBA00011408"/>
    </source>
</evidence>
<dbReference type="EMBL" id="JAULSR010000001">
    <property type="protein sequence ID" value="KAK0636752.1"/>
    <property type="molecule type" value="Genomic_DNA"/>
</dbReference>
<comment type="caution">
    <text evidence="6">The sequence shown here is derived from an EMBL/GenBank/DDBJ whole genome shotgun (WGS) entry which is preliminary data.</text>
</comment>
<feature type="region of interest" description="Disordered" evidence="5">
    <location>
        <begin position="1"/>
        <end position="29"/>
    </location>
</feature>
<proteinExistence type="predicted"/>